<dbReference type="Pfam" id="PF23441">
    <property type="entry name" value="SDR"/>
    <property type="match status" value="1"/>
</dbReference>
<comment type="similarity">
    <text evidence="1">Belongs to the short-chain dehydrogenases/reductases (SDR) family.</text>
</comment>
<dbReference type="Gene3D" id="3.40.50.720">
    <property type="entry name" value="NAD(P)-binding Rossmann-like Domain"/>
    <property type="match status" value="1"/>
</dbReference>
<keyword evidence="2" id="KW-0521">NADP</keyword>
<sequence length="261" mass="27614">MPAQPQFIGTLKGSKVVIIGGSSGIGFGVAQHLIEEGASVVVASSSKDKVDKAVARLNDAETQYNADSSRVEGYTVNLAGSGAEDSLKELFKQIGKFDHLVYTAGILNPRPIKDQTYQSIIETGDVRFTSAILAVKTAVYGGYLQDGGSIVLTTGSAYQYPTPDWSVLSAYCGAFYSLTRAFALELSPRNIRVNCISPGPIKTELWASIPAEVEKQLAAKVLTGKVGTVEDIALTYVALIKNKNINGETVNDDGGGFAGKL</sequence>
<dbReference type="CDD" id="cd05233">
    <property type="entry name" value="SDR_c"/>
    <property type="match status" value="1"/>
</dbReference>
<keyword evidence="5" id="KW-1185">Reference proteome</keyword>
<evidence type="ECO:0000256" key="2">
    <source>
        <dbReference type="ARBA" id="ARBA00022857"/>
    </source>
</evidence>
<dbReference type="PANTHER" id="PTHR43477:SF1">
    <property type="entry name" value="DIHYDROANTICAPSIN 7-DEHYDROGENASE"/>
    <property type="match status" value="1"/>
</dbReference>
<dbReference type="SUPFAM" id="SSF51735">
    <property type="entry name" value="NAD(P)-binding Rossmann-fold domains"/>
    <property type="match status" value="1"/>
</dbReference>
<keyword evidence="3" id="KW-0560">Oxidoreductase</keyword>
<dbReference type="GO" id="GO:0016491">
    <property type="term" value="F:oxidoreductase activity"/>
    <property type="evidence" value="ECO:0007669"/>
    <property type="project" value="UniProtKB-KW"/>
</dbReference>
<evidence type="ECO:0000313" key="5">
    <source>
        <dbReference type="Proteomes" id="UP000077521"/>
    </source>
</evidence>
<dbReference type="AlphaFoldDB" id="A0A177TPB8"/>
<gene>
    <name evidence="4" type="ORF">A4X13_0g5279</name>
</gene>
<accession>A0A177TPB8</accession>
<dbReference type="InterPro" id="IPR002347">
    <property type="entry name" value="SDR_fam"/>
</dbReference>
<protein>
    <submittedName>
        <fullName evidence="4">Uncharacterized protein</fullName>
    </submittedName>
</protein>
<dbReference type="InterPro" id="IPR057571">
    <property type="entry name" value="SDR_PhqE-like"/>
</dbReference>
<dbReference type="InterPro" id="IPR051122">
    <property type="entry name" value="SDR_DHRS6-like"/>
</dbReference>
<dbReference type="Proteomes" id="UP000077521">
    <property type="component" value="Unassembled WGS sequence"/>
</dbReference>
<reference evidence="4" key="2">
    <citation type="journal article" date="2019" name="IMA Fungus">
        <title>Genome sequencing and comparison of five Tilletia species to identify candidate genes for the detection of regulated species infecting wheat.</title>
        <authorList>
            <person name="Nguyen H.D.T."/>
            <person name="Sultana T."/>
            <person name="Kesanakurti P."/>
            <person name="Hambleton S."/>
        </authorList>
    </citation>
    <scope>NUCLEOTIDE SEQUENCE</scope>
    <source>
        <strain evidence="4">DAOMC 236416</strain>
    </source>
</reference>
<proteinExistence type="inferred from homology"/>
<organism evidence="4 5">
    <name type="scientific">Tilletia indica</name>
    <dbReference type="NCBI Taxonomy" id="43049"/>
    <lineage>
        <taxon>Eukaryota</taxon>
        <taxon>Fungi</taxon>
        <taxon>Dikarya</taxon>
        <taxon>Basidiomycota</taxon>
        <taxon>Ustilaginomycotina</taxon>
        <taxon>Exobasidiomycetes</taxon>
        <taxon>Tilletiales</taxon>
        <taxon>Tilletiaceae</taxon>
        <taxon>Tilletia</taxon>
    </lineage>
</organism>
<evidence type="ECO:0000256" key="1">
    <source>
        <dbReference type="ARBA" id="ARBA00006484"/>
    </source>
</evidence>
<name>A0A177TPB8_9BASI</name>
<reference evidence="4" key="1">
    <citation type="submission" date="2016-04" db="EMBL/GenBank/DDBJ databases">
        <authorList>
            <person name="Nguyen H.D."/>
            <person name="Samba Siva P."/>
            <person name="Cullis J."/>
            <person name="Levesque C.A."/>
            <person name="Hambleton S."/>
        </authorList>
    </citation>
    <scope>NUCLEOTIDE SEQUENCE</scope>
    <source>
        <strain evidence="4">DAOMC 236416</strain>
    </source>
</reference>
<comment type="caution">
    <text evidence="4">The sequence shown here is derived from an EMBL/GenBank/DDBJ whole genome shotgun (WGS) entry which is preliminary data.</text>
</comment>
<evidence type="ECO:0000313" key="4">
    <source>
        <dbReference type="EMBL" id="KAE8249262.1"/>
    </source>
</evidence>
<evidence type="ECO:0000256" key="3">
    <source>
        <dbReference type="ARBA" id="ARBA00023002"/>
    </source>
</evidence>
<dbReference type="PANTHER" id="PTHR43477">
    <property type="entry name" value="DIHYDROANTICAPSIN 7-DEHYDROGENASE"/>
    <property type="match status" value="1"/>
</dbReference>
<dbReference type="EMBL" id="LWDF02000399">
    <property type="protein sequence ID" value="KAE8249262.1"/>
    <property type="molecule type" value="Genomic_DNA"/>
</dbReference>
<dbReference type="InterPro" id="IPR036291">
    <property type="entry name" value="NAD(P)-bd_dom_sf"/>
</dbReference>
<dbReference type="PRINTS" id="PR00081">
    <property type="entry name" value="GDHRDH"/>
</dbReference>